<dbReference type="Proteomes" id="UP000075502">
    <property type="component" value="Unassembled WGS sequence"/>
</dbReference>
<accession>A0A150U0U7</accession>
<evidence type="ECO:0000256" key="1">
    <source>
        <dbReference type="SAM" id="SignalP"/>
    </source>
</evidence>
<protein>
    <recommendedName>
        <fullName evidence="4">Secreted protein</fullName>
    </recommendedName>
</protein>
<keyword evidence="1" id="KW-0732">Signal</keyword>
<evidence type="ECO:0000313" key="2">
    <source>
        <dbReference type="EMBL" id="KYG10571.1"/>
    </source>
</evidence>
<organism evidence="2 3">
    <name type="scientific">Sorangium cellulosum</name>
    <name type="common">Polyangium cellulosum</name>
    <dbReference type="NCBI Taxonomy" id="56"/>
    <lineage>
        <taxon>Bacteria</taxon>
        <taxon>Pseudomonadati</taxon>
        <taxon>Myxococcota</taxon>
        <taxon>Polyangia</taxon>
        <taxon>Polyangiales</taxon>
        <taxon>Polyangiaceae</taxon>
        <taxon>Sorangium</taxon>
    </lineage>
</organism>
<reference evidence="2 3" key="1">
    <citation type="submission" date="2014-02" db="EMBL/GenBank/DDBJ databases">
        <title>The small core and large imbalanced accessory genome model reveals a collaborative survival strategy of Sorangium cellulosum strains in nature.</title>
        <authorList>
            <person name="Han K."/>
            <person name="Peng R."/>
            <person name="Blom J."/>
            <person name="Li Y.-Z."/>
        </authorList>
    </citation>
    <scope>NUCLEOTIDE SEQUENCE [LARGE SCALE GENOMIC DNA]</scope>
    <source>
        <strain evidence="2 3">So0007-03</strain>
    </source>
</reference>
<proteinExistence type="predicted"/>
<comment type="caution">
    <text evidence="2">The sequence shown here is derived from an EMBL/GenBank/DDBJ whole genome shotgun (WGS) entry which is preliminary data.</text>
</comment>
<dbReference type="PROSITE" id="PS51257">
    <property type="entry name" value="PROKAR_LIPOPROTEIN"/>
    <property type="match status" value="1"/>
</dbReference>
<feature type="chain" id="PRO_5007570232" description="Secreted protein" evidence="1">
    <location>
        <begin position="25"/>
        <end position="212"/>
    </location>
</feature>
<gene>
    <name evidence="2" type="ORF">BE21_11330</name>
</gene>
<feature type="signal peptide" evidence="1">
    <location>
        <begin position="1"/>
        <end position="24"/>
    </location>
</feature>
<dbReference type="EMBL" id="JEME01000299">
    <property type="protein sequence ID" value="KYG10571.1"/>
    <property type="molecule type" value="Genomic_DNA"/>
</dbReference>
<name>A0A150U0U7_SORCE</name>
<evidence type="ECO:0000313" key="3">
    <source>
        <dbReference type="Proteomes" id="UP000075502"/>
    </source>
</evidence>
<sequence length="212" mass="22883">MHRNLSTLFLAAARSLSLVFAVSAASCAGDDPEREPAPATQHASRHARVHFKGGTRLRNDLAQLLQLDPEEVCNEFGTMSCSESVHTVALGGIDPYRNQIFQPSPTTGLSTTLIVERIALQACRRRAERDVAGREENPLIWRDVATAQGRAASLDALYASALGRPPAARERDGFESLYARALAEGPGVAEAEVGWATLSCLAVVTSTEFLFY</sequence>
<evidence type="ECO:0008006" key="4">
    <source>
        <dbReference type="Google" id="ProtNLM"/>
    </source>
</evidence>
<dbReference type="AlphaFoldDB" id="A0A150U0U7"/>